<organism evidence="1 2">
    <name type="scientific">Dibothriocephalus latus</name>
    <name type="common">Fish tapeworm</name>
    <name type="synonym">Diphyllobothrium latum</name>
    <dbReference type="NCBI Taxonomy" id="60516"/>
    <lineage>
        <taxon>Eukaryota</taxon>
        <taxon>Metazoa</taxon>
        <taxon>Spiralia</taxon>
        <taxon>Lophotrochozoa</taxon>
        <taxon>Platyhelminthes</taxon>
        <taxon>Cestoda</taxon>
        <taxon>Eucestoda</taxon>
        <taxon>Diphyllobothriidea</taxon>
        <taxon>Diphyllobothriidae</taxon>
        <taxon>Dibothriocephalus</taxon>
    </lineage>
</organism>
<gene>
    <name evidence="1" type="ORF">DILT_LOCUS8431</name>
</gene>
<dbReference type="OrthoDB" id="6278752at2759"/>
<protein>
    <submittedName>
        <fullName evidence="1">Uncharacterized protein</fullName>
    </submittedName>
</protein>
<name>A0A3P7LGS8_DIBLA</name>
<dbReference type="Proteomes" id="UP000281553">
    <property type="component" value="Unassembled WGS sequence"/>
</dbReference>
<evidence type="ECO:0000313" key="2">
    <source>
        <dbReference type="Proteomes" id="UP000281553"/>
    </source>
</evidence>
<keyword evidence="2" id="KW-1185">Reference proteome</keyword>
<proteinExistence type="predicted"/>
<dbReference type="AlphaFoldDB" id="A0A3P7LGS8"/>
<accession>A0A3P7LGS8</accession>
<evidence type="ECO:0000313" key="1">
    <source>
        <dbReference type="EMBL" id="VDN12600.1"/>
    </source>
</evidence>
<reference evidence="1 2" key="1">
    <citation type="submission" date="2018-11" db="EMBL/GenBank/DDBJ databases">
        <authorList>
            <consortium name="Pathogen Informatics"/>
        </authorList>
    </citation>
    <scope>NUCLEOTIDE SEQUENCE [LARGE SCALE GENOMIC DNA]</scope>
</reference>
<dbReference type="EMBL" id="UYRU01054271">
    <property type="protein sequence ID" value="VDN12600.1"/>
    <property type="molecule type" value="Genomic_DNA"/>
</dbReference>
<sequence length="133" mass="15179">MAIPVYLVFVDIPLTQYIQHALKNHWRTVVVDSTDDEAFFDAAEVTSGTEGTSHKYSQPIHKCPVCVAALKHLMDLPWPRAIEQFAKYIALYQLEAFHRLVVPSGLMPWFKEQLSRLQGDIRTLMAADHKKVS</sequence>